<dbReference type="InterPro" id="IPR027417">
    <property type="entry name" value="P-loop_NTPase"/>
</dbReference>
<dbReference type="EMBL" id="KB730942">
    <property type="protein sequence ID" value="ENH63586.1"/>
    <property type="molecule type" value="Genomic_DNA"/>
</dbReference>
<dbReference type="Gene3D" id="3.40.50.300">
    <property type="entry name" value="P-loop containing nucleotide triphosphate hydrolases"/>
    <property type="match status" value="1"/>
</dbReference>
<feature type="non-terminal residue" evidence="1">
    <location>
        <position position="1"/>
    </location>
</feature>
<dbReference type="STRING" id="1229664.N4U487"/>
<protein>
    <recommendedName>
        <fullName evidence="3">Bloom syndrome protein</fullName>
    </recommendedName>
</protein>
<evidence type="ECO:0000313" key="1">
    <source>
        <dbReference type="EMBL" id="ENH63586.1"/>
    </source>
</evidence>
<sequence length="59" mass="6701">QQVKPRRNTIEDHTVKVIKQLDQDITGRQKGVIYCRSKSQCEAITDEIGCGFHHSGMSE</sequence>
<dbReference type="OrthoDB" id="3522001at2759"/>
<dbReference type="Proteomes" id="UP000016928">
    <property type="component" value="Unassembled WGS sequence"/>
</dbReference>
<reference evidence="2" key="1">
    <citation type="submission" date="2012-09" db="EMBL/GenBank/DDBJ databases">
        <title>Genome sequencing and comparative transcriptomics of race 1 and race 4 of banana pathogen: Fusarium oxysporum f. sp. cubense.</title>
        <authorList>
            <person name="Fang X."/>
            <person name="Huang J."/>
        </authorList>
    </citation>
    <scope>NUCLEOTIDE SEQUENCE [LARGE SCALE GENOMIC DNA]</scope>
    <source>
        <strain evidence="2">race 1</strain>
    </source>
</reference>
<organism evidence="1 2">
    <name type="scientific">Fusarium oxysporum f. sp. cubense (strain race 1)</name>
    <name type="common">Panama disease fungus</name>
    <dbReference type="NCBI Taxonomy" id="1229664"/>
    <lineage>
        <taxon>Eukaryota</taxon>
        <taxon>Fungi</taxon>
        <taxon>Dikarya</taxon>
        <taxon>Ascomycota</taxon>
        <taxon>Pezizomycotina</taxon>
        <taxon>Sordariomycetes</taxon>
        <taxon>Hypocreomycetidae</taxon>
        <taxon>Hypocreales</taxon>
        <taxon>Nectriaceae</taxon>
        <taxon>Fusarium</taxon>
        <taxon>Fusarium oxysporum species complex</taxon>
    </lineage>
</organism>
<reference evidence="2" key="2">
    <citation type="journal article" date="2014" name="PLoS ONE">
        <title>Genome and Transcriptome Analysis of the Fungal Pathogen Fusarium oxysporum f. sp. cubense Causing Banana Vascular Wilt Disease.</title>
        <authorList>
            <person name="Guo L."/>
            <person name="Han L."/>
            <person name="Yang L."/>
            <person name="Zeng H."/>
            <person name="Fan D."/>
            <person name="Zhu Y."/>
            <person name="Feng Y."/>
            <person name="Wang G."/>
            <person name="Peng C."/>
            <person name="Jiang X."/>
            <person name="Zhou D."/>
            <person name="Ni P."/>
            <person name="Liang C."/>
            <person name="Liu L."/>
            <person name="Wang J."/>
            <person name="Mao C."/>
            <person name="Fang X."/>
            <person name="Peng M."/>
            <person name="Huang J."/>
        </authorList>
    </citation>
    <scope>NUCLEOTIDE SEQUENCE [LARGE SCALE GENOMIC DNA]</scope>
    <source>
        <strain evidence="2">race 1</strain>
    </source>
</reference>
<evidence type="ECO:0000313" key="2">
    <source>
        <dbReference type="Proteomes" id="UP000016928"/>
    </source>
</evidence>
<gene>
    <name evidence="1" type="ORF">FOC1_g10000013</name>
</gene>
<dbReference type="AlphaFoldDB" id="N4U487"/>
<evidence type="ECO:0008006" key="3">
    <source>
        <dbReference type="Google" id="ProtNLM"/>
    </source>
</evidence>
<dbReference type="HOGENOM" id="CLU_2967223_0_0_1"/>
<proteinExistence type="predicted"/>
<accession>N4U487</accession>
<name>N4U487_FUSC1</name>
<dbReference type="VEuPathDB" id="FungiDB:FOC1_g10000013"/>